<dbReference type="EMBL" id="WOSW01000003">
    <property type="protein sequence ID" value="NHO31606.1"/>
    <property type="molecule type" value="Genomic_DNA"/>
</dbReference>
<proteinExistence type="predicted"/>
<evidence type="ECO:0000313" key="4">
    <source>
        <dbReference type="Proteomes" id="UP000615326"/>
    </source>
</evidence>
<comment type="caution">
    <text evidence="3">The sequence shown here is derived from an EMBL/GenBank/DDBJ whole genome shotgun (WGS) entry which is preliminary data.</text>
</comment>
<dbReference type="GO" id="GO:0008168">
    <property type="term" value="F:methyltransferase activity"/>
    <property type="evidence" value="ECO:0007669"/>
    <property type="project" value="UniProtKB-KW"/>
</dbReference>
<dbReference type="GO" id="GO:0032259">
    <property type="term" value="P:methylation"/>
    <property type="evidence" value="ECO:0007669"/>
    <property type="project" value="UniProtKB-KW"/>
</dbReference>
<evidence type="ECO:0000256" key="1">
    <source>
        <dbReference type="ARBA" id="ARBA00022603"/>
    </source>
</evidence>
<dbReference type="InterPro" id="IPR029063">
    <property type="entry name" value="SAM-dependent_MTases_sf"/>
</dbReference>
<dbReference type="Gene3D" id="3.40.50.12710">
    <property type="match status" value="1"/>
</dbReference>
<dbReference type="RefSeq" id="WP_242011256.1">
    <property type="nucleotide sequence ID" value="NZ_WOSX01000003.1"/>
</dbReference>
<gene>
    <name evidence="3" type="ORF">GOB84_03335</name>
</gene>
<dbReference type="InterPro" id="IPR038375">
    <property type="entry name" value="NDUFAF7_sf"/>
</dbReference>
<dbReference type="Proteomes" id="UP000615326">
    <property type="component" value="Unassembled WGS sequence"/>
</dbReference>
<keyword evidence="1 3" id="KW-0489">Methyltransferase</keyword>
<evidence type="ECO:0000256" key="2">
    <source>
        <dbReference type="ARBA" id="ARBA00022679"/>
    </source>
</evidence>
<dbReference type="Pfam" id="PF02636">
    <property type="entry name" value="Methyltransf_28"/>
    <property type="match status" value="1"/>
</dbReference>
<evidence type="ECO:0000313" key="3">
    <source>
        <dbReference type="EMBL" id="NHO31606.1"/>
    </source>
</evidence>
<protein>
    <submittedName>
        <fullName evidence="3">Class I SAM-dependent methyltransferase</fullName>
    </submittedName>
</protein>
<keyword evidence="2" id="KW-0808">Transferase</keyword>
<dbReference type="SUPFAM" id="SSF53335">
    <property type="entry name" value="S-adenosyl-L-methionine-dependent methyltransferases"/>
    <property type="match status" value="1"/>
</dbReference>
<reference evidence="3 4" key="1">
    <citation type="journal article" date="2020" name="Int. J. Syst. Evol. Microbiol.">
        <title>Novel acetic acid bacteria from cider fermentations: Acetobacter conturbans sp. nov. and Acetobacter fallax sp. nov.</title>
        <authorList>
            <person name="Sombolestani A.S."/>
            <person name="Cleenwerck I."/>
            <person name="Cnockaert M."/>
            <person name="Borremans W."/>
            <person name="Wieme A.D."/>
            <person name="De Vuyst L."/>
            <person name="Vandamme P."/>
        </authorList>
    </citation>
    <scope>NUCLEOTIDE SEQUENCE [LARGE SCALE GENOMIC DNA]</scope>
    <source>
        <strain evidence="3 4">LMG 1637</strain>
    </source>
</reference>
<keyword evidence="4" id="KW-1185">Reference proteome</keyword>
<dbReference type="PANTHER" id="PTHR12049">
    <property type="entry name" value="PROTEIN ARGININE METHYLTRANSFERASE NDUFAF7, MITOCHONDRIAL"/>
    <property type="match status" value="1"/>
</dbReference>
<name>A0ABX0K5M4_9PROT</name>
<organism evidence="3 4">
    <name type="scientific">Acetobacter fallax</name>
    <dbReference type="NCBI Taxonomy" id="1737473"/>
    <lineage>
        <taxon>Bacteria</taxon>
        <taxon>Pseudomonadati</taxon>
        <taxon>Pseudomonadota</taxon>
        <taxon>Alphaproteobacteria</taxon>
        <taxon>Acetobacterales</taxon>
        <taxon>Acetobacteraceae</taxon>
        <taxon>Acetobacter</taxon>
    </lineage>
</organism>
<dbReference type="PANTHER" id="PTHR12049:SF7">
    <property type="entry name" value="PROTEIN ARGININE METHYLTRANSFERASE NDUFAF7, MITOCHONDRIAL"/>
    <property type="match status" value="1"/>
</dbReference>
<accession>A0ABX0K5M4</accession>
<dbReference type="InterPro" id="IPR003788">
    <property type="entry name" value="NDUFAF7"/>
</dbReference>
<sequence length="363" mass="38135">MPASAEASMPQRGAPERLDAFMARANAAYYAGRDPFADFVTAPEISQIFGELLGAWCAVVGQGILAGCTGGAGLMLVEAGPGRGTLMVDMVRVLVRVAPHLFATLSVHLIETSPRLRAAQKAALSQSGVSVTWHDGLESVPRGPMILVANEFLDALPIRQFVGEETEWRERFVQDGVFALSDRVEPSELAGRVAEPGEVVEICPVACAFVREVAARLCAEPGVALFIDYGTAVTASGETLQALRDGRPVSPLVEAGTADLTAHVDFEAIAHVAMDAGALCFGPVEQGELLVTLGAVERARALCAAVPDQANTVRTALDRLIAPERMGRLFKALAVMSPAGIAPGLVAPPGFPDGVPYGQKETR</sequence>